<evidence type="ECO:0000256" key="5">
    <source>
        <dbReference type="ARBA" id="ARBA00023139"/>
    </source>
</evidence>
<dbReference type="Gene3D" id="3.40.190.10">
    <property type="entry name" value="Periplasmic binding protein-like II"/>
    <property type="match status" value="1"/>
</dbReference>
<evidence type="ECO:0000256" key="1">
    <source>
        <dbReference type="ARBA" id="ARBA00004635"/>
    </source>
</evidence>
<evidence type="ECO:0000256" key="6">
    <source>
        <dbReference type="ARBA" id="ARBA00023288"/>
    </source>
</evidence>
<sequence length="57" mass="6578">MQSHGKKTKNNPYDNIIVVRTAEKDEPWIKKLVASYNNDLIRAKIKEVFGTTAQTSW</sequence>
<evidence type="ECO:0000313" key="7">
    <source>
        <dbReference type="EMBL" id="MET3560634.1"/>
    </source>
</evidence>
<evidence type="ECO:0000256" key="2">
    <source>
        <dbReference type="ARBA" id="ARBA00008973"/>
    </source>
</evidence>
<name>A0ABV2FPY7_9HYPH</name>
<evidence type="ECO:0000313" key="8">
    <source>
        <dbReference type="Proteomes" id="UP001549112"/>
    </source>
</evidence>
<accession>A0ABV2FPY7</accession>
<proteinExistence type="inferred from homology"/>
<keyword evidence="6" id="KW-0449">Lipoprotein</keyword>
<evidence type="ECO:0000256" key="4">
    <source>
        <dbReference type="ARBA" id="ARBA00023136"/>
    </source>
</evidence>
<keyword evidence="3" id="KW-0732">Signal</keyword>
<keyword evidence="8" id="KW-1185">Reference proteome</keyword>
<dbReference type="Pfam" id="PF03180">
    <property type="entry name" value="Lipoprotein_9"/>
    <property type="match status" value="1"/>
</dbReference>
<comment type="subcellular location">
    <subcellularLocation>
        <location evidence="1">Membrane</location>
        <topology evidence="1">Lipid-anchor</topology>
    </subcellularLocation>
</comment>
<comment type="caution">
    <text evidence="7">The sequence shown here is derived from an EMBL/GenBank/DDBJ whole genome shotgun (WGS) entry which is preliminary data.</text>
</comment>
<dbReference type="SUPFAM" id="SSF53850">
    <property type="entry name" value="Periplasmic binding protein-like II"/>
    <property type="match status" value="1"/>
</dbReference>
<gene>
    <name evidence="7" type="ORF">ABID39_001342</name>
</gene>
<protein>
    <submittedName>
        <fullName evidence="7">ABC-type metal ion transport system substrate-binding protein</fullName>
    </submittedName>
</protein>
<dbReference type="Proteomes" id="UP001549112">
    <property type="component" value="Unassembled WGS sequence"/>
</dbReference>
<reference evidence="7 8" key="1">
    <citation type="submission" date="2024-06" db="EMBL/GenBank/DDBJ databases">
        <title>Genomic Encyclopedia of Type Strains, Phase IV (KMG-IV): sequencing the most valuable type-strain genomes for metagenomic binning, comparative biology and taxonomic classification.</title>
        <authorList>
            <person name="Goeker M."/>
        </authorList>
    </citation>
    <scope>NUCLEOTIDE SEQUENCE [LARGE SCALE GENOMIC DNA]</scope>
    <source>
        <strain evidence="7 8">DSM 23650</strain>
    </source>
</reference>
<dbReference type="EMBL" id="JBEPLT010000015">
    <property type="protein sequence ID" value="MET3560634.1"/>
    <property type="molecule type" value="Genomic_DNA"/>
</dbReference>
<comment type="similarity">
    <text evidence="2">Belongs to the NlpA lipoprotein family.</text>
</comment>
<organism evidence="7 8">
    <name type="scientific">Bartonella japonica</name>
    <dbReference type="NCBI Taxonomy" id="357761"/>
    <lineage>
        <taxon>Bacteria</taxon>
        <taxon>Pseudomonadati</taxon>
        <taxon>Pseudomonadota</taxon>
        <taxon>Alphaproteobacteria</taxon>
        <taxon>Hyphomicrobiales</taxon>
        <taxon>Bartonellaceae</taxon>
        <taxon>Bartonella</taxon>
    </lineage>
</organism>
<keyword evidence="5" id="KW-0564">Palmitate</keyword>
<evidence type="ECO:0000256" key="3">
    <source>
        <dbReference type="ARBA" id="ARBA00022729"/>
    </source>
</evidence>
<keyword evidence="4" id="KW-0472">Membrane</keyword>
<dbReference type="InterPro" id="IPR004872">
    <property type="entry name" value="Lipoprotein_NlpA"/>
</dbReference>